<gene>
    <name evidence="1" type="ORF">CFX0092_A2744</name>
</gene>
<dbReference type="AlphaFoldDB" id="A0A160T4A8"/>
<organism evidence="1 2">
    <name type="scientific">Candidatus Promineifilum breve</name>
    <dbReference type="NCBI Taxonomy" id="1806508"/>
    <lineage>
        <taxon>Bacteria</taxon>
        <taxon>Bacillati</taxon>
        <taxon>Chloroflexota</taxon>
        <taxon>Ardenticatenia</taxon>
        <taxon>Candidatus Promineifilales</taxon>
        <taxon>Candidatus Promineifilaceae</taxon>
        <taxon>Candidatus Promineifilum</taxon>
    </lineage>
</organism>
<evidence type="ECO:0000313" key="1">
    <source>
        <dbReference type="EMBL" id="CUS04622.2"/>
    </source>
</evidence>
<dbReference type="EMBL" id="LN890655">
    <property type="protein sequence ID" value="CUS04622.2"/>
    <property type="molecule type" value="Genomic_DNA"/>
</dbReference>
<protein>
    <submittedName>
        <fullName evidence="1">Uncharacterized protein</fullName>
    </submittedName>
</protein>
<accession>A0A160T4A8</accession>
<reference evidence="1" key="1">
    <citation type="submission" date="2016-01" db="EMBL/GenBank/DDBJ databases">
        <authorList>
            <person name="Mcilroy J.S."/>
            <person name="Karst M S."/>
            <person name="Albertsen M."/>
        </authorList>
    </citation>
    <scope>NUCLEOTIDE SEQUENCE</scope>
    <source>
        <strain evidence="1">Cfx-K</strain>
    </source>
</reference>
<dbReference type="KEGG" id="pbf:CFX0092_A2744"/>
<sequence>MYFTLPIHRLFGLASDSSSYSVAISLSTLYARCLCRAIHRSY</sequence>
<name>A0A160T4A8_9CHLR</name>
<evidence type="ECO:0000313" key="2">
    <source>
        <dbReference type="Proteomes" id="UP000215027"/>
    </source>
</evidence>
<dbReference type="Proteomes" id="UP000215027">
    <property type="component" value="Chromosome I"/>
</dbReference>
<keyword evidence="2" id="KW-1185">Reference proteome</keyword>
<proteinExistence type="predicted"/>